<dbReference type="SUPFAM" id="SSF69318">
    <property type="entry name" value="Integrin alpha N-terminal domain"/>
    <property type="match status" value="1"/>
</dbReference>
<accession>A0ABU7DQD6</accession>
<organism evidence="1 2">
    <name type="scientific">Characodon lateralis</name>
    <dbReference type="NCBI Taxonomy" id="208331"/>
    <lineage>
        <taxon>Eukaryota</taxon>
        <taxon>Metazoa</taxon>
        <taxon>Chordata</taxon>
        <taxon>Craniata</taxon>
        <taxon>Vertebrata</taxon>
        <taxon>Euteleostomi</taxon>
        <taxon>Actinopterygii</taxon>
        <taxon>Neopterygii</taxon>
        <taxon>Teleostei</taxon>
        <taxon>Neoteleostei</taxon>
        <taxon>Acanthomorphata</taxon>
        <taxon>Ovalentaria</taxon>
        <taxon>Atherinomorphae</taxon>
        <taxon>Cyprinodontiformes</taxon>
        <taxon>Goodeidae</taxon>
        <taxon>Characodon</taxon>
    </lineage>
</organism>
<evidence type="ECO:0000313" key="2">
    <source>
        <dbReference type="Proteomes" id="UP001352852"/>
    </source>
</evidence>
<gene>
    <name evidence="1" type="ORF">CHARACLAT_011861</name>
</gene>
<feature type="non-terminal residue" evidence="1">
    <location>
        <position position="77"/>
    </location>
</feature>
<dbReference type="EMBL" id="JAHUTJ010033596">
    <property type="protein sequence ID" value="MED6277292.1"/>
    <property type="molecule type" value="Genomic_DNA"/>
</dbReference>
<dbReference type="InterPro" id="IPR028994">
    <property type="entry name" value="Integrin_alpha_N"/>
</dbReference>
<dbReference type="Proteomes" id="UP001352852">
    <property type="component" value="Unassembled WGS sequence"/>
</dbReference>
<sequence>MGDGKIGILILNPSLYSAQDGAFTKGEVVSKPDVKNFGQSSFVDFDGDGYQDHLLPACLDNDCQQSTIYLAKRSSKE</sequence>
<reference evidence="1 2" key="1">
    <citation type="submission" date="2021-06" db="EMBL/GenBank/DDBJ databases">
        <authorList>
            <person name="Palmer J.M."/>
        </authorList>
    </citation>
    <scope>NUCLEOTIDE SEQUENCE [LARGE SCALE GENOMIC DNA]</scope>
    <source>
        <strain evidence="1 2">CL_MEX2019</strain>
        <tissue evidence="1">Muscle</tissue>
    </source>
</reference>
<protein>
    <submittedName>
        <fullName evidence="1">Uncharacterized protein</fullName>
    </submittedName>
</protein>
<proteinExistence type="predicted"/>
<name>A0ABU7DQD6_9TELE</name>
<evidence type="ECO:0000313" key="1">
    <source>
        <dbReference type="EMBL" id="MED6277292.1"/>
    </source>
</evidence>
<comment type="caution">
    <text evidence="1">The sequence shown here is derived from an EMBL/GenBank/DDBJ whole genome shotgun (WGS) entry which is preliminary data.</text>
</comment>
<keyword evidence="2" id="KW-1185">Reference proteome</keyword>